<dbReference type="InterPro" id="IPR056432">
    <property type="entry name" value="Beta-prop_GEMI5_1st"/>
</dbReference>
<dbReference type="Pfam" id="PF23770">
    <property type="entry name" value="Beta-prop_RIG_1st"/>
    <property type="match status" value="1"/>
</dbReference>
<evidence type="ECO:0000313" key="6">
    <source>
        <dbReference type="Proteomes" id="UP001476798"/>
    </source>
</evidence>
<dbReference type="InterPro" id="IPR001680">
    <property type="entry name" value="WD40_rpt"/>
</dbReference>
<dbReference type="InterPro" id="IPR020472">
    <property type="entry name" value="WD40_PAC1"/>
</dbReference>
<evidence type="ECO:0000259" key="4">
    <source>
        <dbReference type="Pfam" id="PF23770"/>
    </source>
</evidence>
<organism evidence="5 6">
    <name type="scientific">Goodea atripinnis</name>
    <dbReference type="NCBI Taxonomy" id="208336"/>
    <lineage>
        <taxon>Eukaryota</taxon>
        <taxon>Metazoa</taxon>
        <taxon>Chordata</taxon>
        <taxon>Craniata</taxon>
        <taxon>Vertebrata</taxon>
        <taxon>Euteleostomi</taxon>
        <taxon>Actinopterygii</taxon>
        <taxon>Neopterygii</taxon>
        <taxon>Teleostei</taxon>
        <taxon>Neoteleostei</taxon>
        <taxon>Acanthomorphata</taxon>
        <taxon>Ovalentaria</taxon>
        <taxon>Atherinomorphae</taxon>
        <taxon>Cyprinodontiformes</taxon>
        <taxon>Goodeidae</taxon>
        <taxon>Goodea</taxon>
    </lineage>
</organism>
<dbReference type="EMBL" id="JAHRIO010050243">
    <property type="protein sequence ID" value="MEQ2174239.1"/>
    <property type="molecule type" value="Genomic_DNA"/>
</dbReference>
<accession>A0ABV0NTQ8</accession>
<dbReference type="Proteomes" id="UP001476798">
    <property type="component" value="Unassembled WGS sequence"/>
</dbReference>
<feature type="repeat" description="WD" evidence="3">
    <location>
        <begin position="50"/>
        <end position="94"/>
    </location>
</feature>
<protein>
    <recommendedName>
        <fullName evidence="4">Gem-associated protein 5 first beta-propeller domain-containing protein</fullName>
    </recommendedName>
</protein>
<evidence type="ECO:0000313" key="5">
    <source>
        <dbReference type="EMBL" id="MEQ2174239.1"/>
    </source>
</evidence>
<reference evidence="5 6" key="1">
    <citation type="submission" date="2021-06" db="EMBL/GenBank/DDBJ databases">
        <authorList>
            <person name="Palmer J.M."/>
        </authorList>
    </citation>
    <scope>NUCLEOTIDE SEQUENCE [LARGE SCALE GENOMIC DNA]</scope>
    <source>
        <strain evidence="5 6">GA_2019</strain>
        <tissue evidence="5">Muscle</tissue>
    </source>
</reference>
<evidence type="ECO:0000256" key="1">
    <source>
        <dbReference type="ARBA" id="ARBA00022574"/>
    </source>
</evidence>
<feature type="domain" description="Gem-associated protein 5 first beta-propeller" evidence="4">
    <location>
        <begin position="91"/>
        <end position="210"/>
    </location>
</feature>
<evidence type="ECO:0000256" key="3">
    <source>
        <dbReference type="PROSITE-ProRule" id="PRU00221"/>
    </source>
</evidence>
<proteinExistence type="predicted"/>
<keyword evidence="6" id="KW-1185">Reference proteome</keyword>
<dbReference type="SMART" id="SM00320">
    <property type="entry name" value="WD40"/>
    <property type="match status" value="6"/>
</dbReference>
<dbReference type="InterPro" id="IPR015943">
    <property type="entry name" value="WD40/YVTN_repeat-like_dom_sf"/>
</dbReference>
<dbReference type="Gene3D" id="2.130.10.10">
    <property type="entry name" value="YVTN repeat-like/Quinoprotein amine dehydrogenase"/>
    <property type="match status" value="2"/>
</dbReference>
<gene>
    <name evidence="5" type="ORF">GOODEAATRI_005800</name>
</gene>
<dbReference type="PROSITE" id="PS50082">
    <property type="entry name" value="WD_REPEATS_2"/>
    <property type="match status" value="1"/>
</dbReference>
<dbReference type="SUPFAM" id="SSF50978">
    <property type="entry name" value="WD40 repeat-like"/>
    <property type="match status" value="1"/>
</dbReference>
<name>A0ABV0NTQ8_9TELE</name>
<dbReference type="PRINTS" id="PR00320">
    <property type="entry name" value="GPROTEINBRPT"/>
</dbReference>
<keyword evidence="2" id="KW-0677">Repeat</keyword>
<keyword evidence="1 3" id="KW-0853">WD repeat</keyword>
<dbReference type="PANTHER" id="PTHR46362:SF1">
    <property type="entry name" value="GEM-ASSOCIATED PROTEIN 5"/>
    <property type="match status" value="1"/>
</dbReference>
<dbReference type="PANTHER" id="PTHR46362">
    <property type="entry name" value="GEM-ASSOCIATED PROTEIN 5"/>
    <property type="match status" value="1"/>
</dbReference>
<comment type="caution">
    <text evidence="5">The sequence shown here is derived from an EMBL/GenBank/DDBJ whole genome shotgun (WGS) entry which is preliminary data.</text>
</comment>
<sequence length="364" mass="40156">MRNRSLPASPNWYSARCSDVSSSGLLGAGAKNVIYLIEVSATSCRVTGELVGHRELVSGFSFCQHPEQSHICVSSSTDGSIRFWDSNKKTSIRDNAVHQNPVSAVHWSPADKNLVVSGDEKGVVVCHWFHTGDTASFFPEPRTIFCLTCSPHSWKSVGVGYKDGMIVLIDISRKGEVTQRLRGHDNEIHSLAWSPVIGEDALYTRAEEHEATNGVSTGEELGCYLASGSKDQTLVMWDLAKTGKQKWSLFGTSSEGQNHSRIVFNMSSVQLQDGQELLISTSMDREIKCWDLNSLSCCWTLPTLGGHVFKLTFSPVGIGCLALGVGDNMIRVWNTLSTQNQHDVRSFWQGIKSKVTAVRIKVFW</sequence>
<dbReference type="InterPro" id="IPR036322">
    <property type="entry name" value="WD40_repeat_dom_sf"/>
</dbReference>
<dbReference type="InterPro" id="IPR052640">
    <property type="entry name" value="Gemin-5"/>
</dbReference>
<dbReference type="Pfam" id="PF00400">
    <property type="entry name" value="WD40"/>
    <property type="match status" value="3"/>
</dbReference>
<evidence type="ECO:0000256" key="2">
    <source>
        <dbReference type="ARBA" id="ARBA00022737"/>
    </source>
</evidence>